<dbReference type="GO" id="GO:0005764">
    <property type="term" value="C:lysosome"/>
    <property type="evidence" value="ECO:0007669"/>
    <property type="project" value="TreeGrafter"/>
</dbReference>
<feature type="signal peptide" evidence="2">
    <location>
        <begin position="1"/>
        <end position="17"/>
    </location>
</feature>
<organism evidence="3 4">
    <name type="scientific">Mola mola</name>
    <name type="common">Ocean sunfish</name>
    <name type="synonym">Tetraodon mola</name>
    <dbReference type="NCBI Taxonomy" id="94237"/>
    <lineage>
        <taxon>Eukaryota</taxon>
        <taxon>Metazoa</taxon>
        <taxon>Chordata</taxon>
        <taxon>Craniata</taxon>
        <taxon>Vertebrata</taxon>
        <taxon>Euteleostomi</taxon>
        <taxon>Actinopterygii</taxon>
        <taxon>Neopterygii</taxon>
        <taxon>Teleostei</taxon>
        <taxon>Neoteleostei</taxon>
        <taxon>Acanthomorphata</taxon>
        <taxon>Eupercaria</taxon>
        <taxon>Tetraodontiformes</taxon>
        <taxon>Molidae</taxon>
        <taxon>Mola</taxon>
    </lineage>
</organism>
<dbReference type="Ensembl" id="ENSMMOT00000016364.1">
    <property type="protein sequence ID" value="ENSMMOP00000016098.1"/>
    <property type="gene ID" value="ENSMMOG00000012291.1"/>
</dbReference>
<dbReference type="InterPro" id="IPR001299">
    <property type="entry name" value="Ependymin"/>
</dbReference>
<dbReference type="OMA" id="LNPPEFC"/>
<dbReference type="SMART" id="SM00026">
    <property type="entry name" value="EPEND"/>
    <property type="match status" value="1"/>
</dbReference>
<evidence type="ECO:0000256" key="2">
    <source>
        <dbReference type="SAM" id="SignalP"/>
    </source>
</evidence>
<evidence type="ECO:0000256" key="1">
    <source>
        <dbReference type="ARBA" id="ARBA00010771"/>
    </source>
</evidence>
<dbReference type="STRING" id="94237.ENSMMOP00000016098"/>
<dbReference type="GO" id="GO:0005576">
    <property type="term" value="C:extracellular region"/>
    <property type="evidence" value="ECO:0007669"/>
    <property type="project" value="InterPro"/>
</dbReference>
<evidence type="ECO:0000313" key="4">
    <source>
        <dbReference type="Proteomes" id="UP000261620"/>
    </source>
</evidence>
<evidence type="ECO:0008006" key="5">
    <source>
        <dbReference type="Google" id="ProtNLM"/>
    </source>
</evidence>
<sequence length="212" mass="24137">MFCFFFWCVCLYILCDPRPASPPLLTGALSVSTQNEKLLTYARYIYDALGERIRLRELISYENKTSFYDALLIYREAVMYKINERNKTCEKVPLKVDFQPMAVPKDASLLNQVILGSSSRPGEGLLVNTWYGDLPNKGGKYISTVTEFGCIPINTMYHTDEFGWAVTSFFNNVIGISDPTQLNPPSFCLDADMRADSEKDPVDFFSLFLNKH</sequence>
<name>A0A3Q3WM53_MOLML</name>
<dbReference type="AlphaFoldDB" id="A0A3Q3WM53"/>
<dbReference type="Proteomes" id="UP000261620">
    <property type="component" value="Unplaced"/>
</dbReference>
<reference evidence="3" key="1">
    <citation type="submission" date="2025-08" db="UniProtKB">
        <authorList>
            <consortium name="Ensembl"/>
        </authorList>
    </citation>
    <scope>IDENTIFICATION</scope>
</reference>
<dbReference type="PANTHER" id="PTHR10697:SF5">
    <property type="entry name" value="EPENDYMIN-RELATED"/>
    <property type="match status" value="1"/>
</dbReference>
<dbReference type="PANTHER" id="PTHR10697">
    <property type="entry name" value="MAMMALIAN EPENDYMIN-RELATED PROTEIN 1"/>
    <property type="match status" value="1"/>
</dbReference>
<dbReference type="PRINTS" id="PR00317">
    <property type="entry name" value="EPENDYMIN"/>
</dbReference>
<dbReference type="GO" id="GO:0007160">
    <property type="term" value="P:cell-matrix adhesion"/>
    <property type="evidence" value="ECO:0007669"/>
    <property type="project" value="InterPro"/>
</dbReference>
<keyword evidence="4" id="KW-1185">Reference proteome</keyword>
<dbReference type="GO" id="GO:0005509">
    <property type="term" value="F:calcium ion binding"/>
    <property type="evidence" value="ECO:0007669"/>
    <property type="project" value="InterPro"/>
</dbReference>
<accession>A0A3Q3WM53</accession>
<protein>
    <recommendedName>
        <fullName evidence="5">Ependymin-like 1</fullName>
    </recommendedName>
</protein>
<feature type="chain" id="PRO_5018703025" description="Ependymin-like 1" evidence="2">
    <location>
        <begin position="18"/>
        <end position="212"/>
    </location>
</feature>
<keyword evidence="2" id="KW-0732">Signal</keyword>
<dbReference type="Pfam" id="PF00811">
    <property type="entry name" value="Ependymin"/>
    <property type="match status" value="1"/>
</dbReference>
<proteinExistence type="inferred from homology"/>
<evidence type="ECO:0000313" key="3">
    <source>
        <dbReference type="Ensembl" id="ENSMMOP00000016098.1"/>
    </source>
</evidence>
<reference evidence="3" key="2">
    <citation type="submission" date="2025-09" db="UniProtKB">
        <authorList>
            <consortium name="Ensembl"/>
        </authorList>
    </citation>
    <scope>IDENTIFICATION</scope>
</reference>
<comment type="similarity">
    <text evidence="1">Belongs to the ependymin family.</text>
</comment>